<gene>
    <name evidence="3" type="ORF">ACE5LO_18015</name>
</gene>
<dbReference type="Pfam" id="PF01381">
    <property type="entry name" value="HTH_3"/>
    <property type="match status" value="1"/>
</dbReference>
<dbReference type="PANTHER" id="PTHR46797:SF1">
    <property type="entry name" value="METHYLPHOSPHONATE SYNTHASE"/>
    <property type="match status" value="1"/>
</dbReference>
<comment type="caution">
    <text evidence="3">The sequence shown here is derived from an EMBL/GenBank/DDBJ whole genome shotgun (WGS) entry which is preliminary data.</text>
</comment>
<dbReference type="InterPro" id="IPR001387">
    <property type="entry name" value="Cro/C1-type_HTH"/>
</dbReference>
<evidence type="ECO:0000313" key="3">
    <source>
        <dbReference type="EMBL" id="MFB5762287.1"/>
    </source>
</evidence>
<dbReference type="SMART" id="SM00530">
    <property type="entry name" value="HTH_XRE"/>
    <property type="match status" value="1"/>
</dbReference>
<keyword evidence="1" id="KW-0238">DNA-binding</keyword>
<accession>A0ABV5C436</accession>
<evidence type="ECO:0000259" key="2">
    <source>
        <dbReference type="PROSITE" id="PS50943"/>
    </source>
</evidence>
<feature type="domain" description="HTH cro/C1-type" evidence="2">
    <location>
        <begin position="8"/>
        <end position="62"/>
    </location>
</feature>
<dbReference type="PANTHER" id="PTHR46797">
    <property type="entry name" value="HTH-TYPE TRANSCRIPTIONAL REGULATOR"/>
    <property type="match status" value="1"/>
</dbReference>
<dbReference type="SUPFAM" id="SSF47413">
    <property type="entry name" value="lambda repressor-like DNA-binding domains"/>
    <property type="match status" value="1"/>
</dbReference>
<dbReference type="CDD" id="cd00093">
    <property type="entry name" value="HTH_XRE"/>
    <property type="match status" value="1"/>
</dbReference>
<evidence type="ECO:0000256" key="1">
    <source>
        <dbReference type="ARBA" id="ARBA00023125"/>
    </source>
</evidence>
<dbReference type="InterPro" id="IPR050807">
    <property type="entry name" value="TransReg_Diox_bact_type"/>
</dbReference>
<sequence length="180" mass="20807">MSSIGERIREIRKERGLTQVVFGEMMGVSHSHISKIEANKESPSDTLMKLICLDLGVNETWLRTGEGSRSMNVHFRNIDIPDFHETLKRLQFHVQQGHFLDRNPSSTPAKGNSEYQNAIHDLLKHLLNFVETSEQYSSDETRDKEKKQQLYELFSQTRERINRSLDSLYDVLSDVIQSGN</sequence>
<dbReference type="Proteomes" id="UP001580430">
    <property type="component" value="Unassembled WGS sequence"/>
</dbReference>
<dbReference type="PROSITE" id="PS50943">
    <property type="entry name" value="HTH_CROC1"/>
    <property type="match status" value="1"/>
</dbReference>
<organism evidence="3 4">
    <name type="scientific">Paenibacillus medicaginis</name>
    <dbReference type="NCBI Taxonomy" id="1470560"/>
    <lineage>
        <taxon>Bacteria</taxon>
        <taxon>Bacillati</taxon>
        <taxon>Bacillota</taxon>
        <taxon>Bacilli</taxon>
        <taxon>Bacillales</taxon>
        <taxon>Paenibacillaceae</taxon>
        <taxon>Paenibacillus</taxon>
    </lineage>
</organism>
<dbReference type="InterPro" id="IPR010982">
    <property type="entry name" value="Lambda_DNA-bd_dom_sf"/>
</dbReference>
<proteinExistence type="predicted"/>
<dbReference type="Gene3D" id="1.10.260.40">
    <property type="entry name" value="lambda repressor-like DNA-binding domains"/>
    <property type="match status" value="1"/>
</dbReference>
<evidence type="ECO:0000313" key="4">
    <source>
        <dbReference type="Proteomes" id="UP001580430"/>
    </source>
</evidence>
<dbReference type="EMBL" id="JBHIRY010000019">
    <property type="protein sequence ID" value="MFB5762287.1"/>
    <property type="molecule type" value="Genomic_DNA"/>
</dbReference>
<protein>
    <submittedName>
        <fullName evidence="3">Helix-turn-helix domain-containing protein</fullName>
    </submittedName>
</protein>
<dbReference type="RefSeq" id="WP_375521398.1">
    <property type="nucleotide sequence ID" value="NZ_JBHIRY010000019.1"/>
</dbReference>
<reference evidence="3 4" key="1">
    <citation type="submission" date="2024-09" db="EMBL/GenBank/DDBJ databases">
        <title>Paenibacillus zeirhizospherea sp. nov., isolated from surface of the maize (Zea mays) roots in a horticulture field, Hungary.</title>
        <authorList>
            <person name="Marton D."/>
            <person name="Farkas M."/>
            <person name="Bedics A."/>
            <person name="Toth E."/>
            <person name="Tancsics A."/>
            <person name="Boka K."/>
            <person name="Marati G."/>
            <person name="Kriszt B."/>
            <person name="Cserhati M."/>
        </authorList>
    </citation>
    <scope>NUCLEOTIDE SEQUENCE [LARGE SCALE GENOMIC DNA]</scope>
    <source>
        <strain evidence="3 4">JCM 18446</strain>
    </source>
</reference>
<name>A0ABV5C436_9BACL</name>
<keyword evidence="4" id="KW-1185">Reference proteome</keyword>